<comment type="caution">
    <text evidence="1">The sequence shown here is derived from an EMBL/GenBank/DDBJ whole genome shotgun (WGS) entry which is preliminary data.</text>
</comment>
<reference evidence="1 2" key="1">
    <citation type="journal article" date="2023" name="Plants (Basel)">
        <title>Bridging the Gap: Combining Genomics and Transcriptomics Approaches to Understand Stylosanthes scabra, an Orphan Legume from the Brazilian Caatinga.</title>
        <authorList>
            <person name="Ferreira-Neto J.R.C."/>
            <person name="da Silva M.D."/>
            <person name="Binneck E."/>
            <person name="de Melo N.F."/>
            <person name="da Silva R.H."/>
            <person name="de Melo A.L.T.M."/>
            <person name="Pandolfi V."/>
            <person name="Bustamante F.O."/>
            <person name="Brasileiro-Vidal A.C."/>
            <person name="Benko-Iseppon A.M."/>
        </authorList>
    </citation>
    <scope>NUCLEOTIDE SEQUENCE [LARGE SCALE GENOMIC DNA]</scope>
    <source>
        <tissue evidence="1">Leaves</tissue>
    </source>
</reference>
<gene>
    <name evidence="1" type="ORF">PIB30_001770</name>
</gene>
<sequence length="99" mass="11298">MVFVAVCREWVGGCEGQSDHRIRYADGLFKSAIRSPNTSDRIRSAIFGLDADIHRRYADLIRSMFSPKHAHHALENFVRKGGVDVCEDVQGMELRRDLH</sequence>
<protein>
    <submittedName>
        <fullName evidence="1">Uncharacterized protein</fullName>
    </submittedName>
</protein>
<dbReference type="Proteomes" id="UP001341840">
    <property type="component" value="Unassembled WGS sequence"/>
</dbReference>
<evidence type="ECO:0000313" key="2">
    <source>
        <dbReference type="Proteomes" id="UP001341840"/>
    </source>
</evidence>
<accession>A0ABU6V523</accession>
<proteinExistence type="predicted"/>
<organism evidence="1 2">
    <name type="scientific">Stylosanthes scabra</name>
    <dbReference type="NCBI Taxonomy" id="79078"/>
    <lineage>
        <taxon>Eukaryota</taxon>
        <taxon>Viridiplantae</taxon>
        <taxon>Streptophyta</taxon>
        <taxon>Embryophyta</taxon>
        <taxon>Tracheophyta</taxon>
        <taxon>Spermatophyta</taxon>
        <taxon>Magnoliopsida</taxon>
        <taxon>eudicotyledons</taxon>
        <taxon>Gunneridae</taxon>
        <taxon>Pentapetalae</taxon>
        <taxon>rosids</taxon>
        <taxon>fabids</taxon>
        <taxon>Fabales</taxon>
        <taxon>Fabaceae</taxon>
        <taxon>Papilionoideae</taxon>
        <taxon>50 kb inversion clade</taxon>
        <taxon>dalbergioids sensu lato</taxon>
        <taxon>Dalbergieae</taxon>
        <taxon>Pterocarpus clade</taxon>
        <taxon>Stylosanthes</taxon>
    </lineage>
</organism>
<keyword evidence="2" id="KW-1185">Reference proteome</keyword>
<dbReference type="EMBL" id="JASCZI010151038">
    <property type="protein sequence ID" value="MED6167348.1"/>
    <property type="molecule type" value="Genomic_DNA"/>
</dbReference>
<evidence type="ECO:0000313" key="1">
    <source>
        <dbReference type="EMBL" id="MED6167348.1"/>
    </source>
</evidence>
<name>A0ABU6V523_9FABA</name>